<evidence type="ECO:0008006" key="3">
    <source>
        <dbReference type="Google" id="ProtNLM"/>
    </source>
</evidence>
<accession>W6K4A8</accession>
<evidence type="ECO:0000313" key="1">
    <source>
        <dbReference type="EMBL" id="CCH74689.1"/>
    </source>
</evidence>
<evidence type="ECO:0000313" key="2">
    <source>
        <dbReference type="Proteomes" id="UP000035763"/>
    </source>
</evidence>
<organism evidence="1 2">
    <name type="scientific">Nostocoides australiense Ben110</name>
    <dbReference type="NCBI Taxonomy" id="1193182"/>
    <lineage>
        <taxon>Bacteria</taxon>
        <taxon>Bacillati</taxon>
        <taxon>Actinomycetota</taxon>
        <taxon>Actinomycetes</taxon>
        <taxon>Micrococcales</taxon>
        <taxon>Intrasporangiaceae</taxon>
        <taxon>Nostocoides</taxon>
    </lineage>
</organism>
<dbReference type="EMBL" id="CAJA01000413">
    <property type="protein sequence ID" value="CCH74689.1"/>
    <property type="molecule type" value="Genomic_DNA"/>
</dbReference>
<comment type="caution">
    <text evidence="1">The sequence shown here is derived from an EMBL/GenBank/DDBJ whole genome shotgun (WGS) entry which is preliminary data.</text>
</comment>
<proteinExistence type="predicted"/>
<dbReference type="AlphaFoldDB" id="W6K4A8"/>
<sequence length="72" mass="7895">MPTDAQTQVEAGLRDVVVGHLRRNPESRQLLATGLKVPVESIDRLLTRDQWDLHLALSAATSLGVRLHVTGD</sequence>
<reference evidence="1 2" key="1">
    <citation type="journal article" date="2013" name="ISME J.">
        <title>A metabolic model for members of the genus Tetrasphaera involved in enhanced biological phosphorus removal.</title>
        <authorList>
            <person name="Kristiansen R."/>
            <person name="Nguyen H.T.T."/>
            <person name="Saunders A.M."/>
            <person name="Nielsen J.L."/>
            <person name="Wimmer R."/>
            <person name="Le V.Q."/>
            <person name="McIlroy S.J."/>
            <person name="Petrovski S."/>
            <person name="Seviour R.J."/>
            <person name="Calteau A."/>
            <person name="Nielsen K.L."/>
            <person name="Nielsen P.H."/>
        </authorList>
    </citation>
    <scope>NUCLEOTIDE SEQUENCE [LARGE SCALE GENOMIC DNA]</scope>
    <source>
        <strain evidence="1 2">Ben110</strain>
    </source>
</reference>
<dbReference type="STRING" id="1193182.BN11_4700003"/>
<keyword evidence="2" id="KW-1185">Reference proteome</keyword>
<gene>
    <name evidence="1" type="ORF">BN11_4700003</name>
</gene>
<name>W6K4A8_9MICO</name>
<protein>
    <recommendedName>
        <fullName evidence="3">HigA2-like helix-turn-helix domain-containing protein</fullName>
    </recommendedName>
</protein>
<dbReference type="Proteomes" id="UP000035763">
    <property type="component" value="Unassembled WGS sequence"/>
</dbReference>